<evidence type="ECO:0000313" key="1">
    <source>
        <dbReference type="EMBL" id="ODV68198.1"/>
    </source>
</evidence>
<proteinExistence type="predicted"/>
<keyword evidence="2" id="KW-1185">Reference proteome</keyword>
<accession>A0A1E4RLQ4</accession>
<protein>
    <submittedName>
        <fullName evidence="1">Uncharacterized protein</fullName>
    </submittedName>
</protein>
<dbReference type="RefSeq" id="XP_020077265.1">
    <property type="nucleotide sequence ID" value="XM_020218519.1"/>
</dbReference>
<reference evidence="2" key="1">
    <citation type="submission" date="2016-05" db="EMBL/GenBank/DDBJ databases">
        <title>Comparative genomics of biotechnologically important yeasts.</title>
        <authorList>
            <consortium name="DOE Joint Genome Institute"/>
            <person name="Riley R."/>
            <person name="Haridas S."/>
            <person name="Wolfe K.H."/>
            <person name="Lopes M.R."/>
            <person name="Hittinger C.T."/>
            <person name="Goker M."/>
            <person name="Salamov A."/>
            <person name="Wisecaver J."/>
            <person name="Long T.M."/>
            <person name="Aerts A.L."/>
            <person name="Barry K."/>
            <person name="Choi C."/>
            <person name="Clum A."/>
            <person name="Coughlan A.Y."/>
            <person name="Deshpande S."/>
            <person name="Douglass A.P."/>
            <person name="Hanson S.J."/>
            <person name="Klenk H.-P."/>
            <person name="Labutti K."/>
            <person name="Lapidus A."/>
            <person name="Lindquist E."/>
            <person name="Lipzen A."/>
            <person name="Meier-Kolthoff J.P."/>
            <person name="Ohm R.A."/>
            <person name="Otillar R.P."/>
            <person name="Pangilinan J."/>
            <person name="Peng Y."/>
            <person name="Rokas A."/>
            <person name="Rosa C.A."/>
            <person name="Scheuner C."/>
            <person name="Sibirny A.A."/>
            <person name="Slot J.C."/>
            <person name="Stielow J.B."/>
            <person name="Sun H."/>
            <person name="Kurtzman C.P."/>
            <person name="Blackwell M."/>
            <person name="Grigoriev I.V."/>
            <person name="Jeffries T.W."/>
        </authorList>
    </citation>
    <scope>NUCLEOTIDE SEQUENCE [LARGE SCALE GENOMIC DNA]</scope>
    <source>
        <strain evidence="2">NRRL Y-1933</strain>
    </source>
</reference>
<dbReference type="GeneID" id="30993069"/>
<dbReference type="Proteomes" id="UP000095085">
    <property type="component" value="Unassembled WGS sequence"/>
</dbReference>
<evidence type="ECO:0000313" key="2">
    <source>
        <dbReference type="Proteomes" id="UP000095085"/>
    </source>
</evidence>
<name>A0A1E4RLQ4_9ASCO</name>
<dbReference type="EMBL" id="KV454540">
    <property type="protein sequence ID" value="ODV68198.1"/>
    <property type="molecule type" value="Genomic_DNA"/>
</dbReference>
<organism evidence="1 2">
    <name type="scientific">Hyphopichia burtonii NRRL Y-1933</name>
    <dbReference type="NCBI Taxonomy" id="984485"/>
    <lineage>
        <taxon>Eukaryota</taxon>
        <taxon>Fungi</taxon>
        <taxon>Dikarya</taxon>
        <taxon>Ascomycota</taxon>
        <taxon>Saccharomycotina</taxon>
        <taxon>Pichiomycetes</taxon>
        <taxon>Debaryomycetaceae</taxon>
        <taxon>Hyphopichia</taxon>
    </lineage>
</organism>
<dbReference type="AlphaFoldDB" id="A0A1E4RLQ4"/>
<sequence length="386" mass="44762">MARLNRGVVANSRCFYGSWGNEPSSQKHTSLHYRPYQSSPHRYNPEYEKQKYDYLMRQQLVKNTIQNNPNFITPGGQLFQNNNGLPFKTILMLIVTSSSLTMAGYLLWQIDQLKDQVESGNEGDITTKSIFLPIWLNCNWIYVSRYRYPDHIYYFDPEYFEYLQTEMNQLNSEPGKISDKDNYLKLLITDNIQYKVLETASIQSSIREIFGLPININQSSNFDIWVEPKHPTISGIRFDIELDKSEGKTNYVISPHWSIKLINFTTIISDLLVAAGLKLDRLNTSEAQAKTHERGSGRVHEVPLNDSKKLRKHKHPTMHNLDKDYNVIYTGNYVITDNNNLKKGIIEYKGIIDFDHLTINRGVKIIELNLCMKESDGKSQTTYKLI</sequence>
<gene>
    <name evidence="1" type="ORF">HYPBUDRAFT_107022</name>
</gene>
<dbReference type="OrthoDB" id="4088947at2759"/>